<sequence length="72" mass="8603">MKLNSEKKIKEVLQKIKKERIKLGWSQYEIGVKLHISQNAYYKLEAGKTKLDLQRFIEITNLLEIKPEKFLQ</sequence>
<dbReference type="RefSeq" id="WP_115899393.1">
    <property type="nucleotide sequence ID" value="NZ_QUNS01000001.1"/>
</dbReference>
<dbReference type="AlphaFoldDB" id="A0A3E0ICZ3"/>
<evidence type="ECO:0000259" key="1">
    <source>
        <dbReference type="PROSITE" id="PS50943"/>
    </source>
</evidence>
<feature type="domain" description="HTH cro/C1-type" evidence="1">
    <location>
        <begin position="16"/>
        <end position="70"/>
    </location>
</feature>
<evidence type="ECO:0000313" key="3">
    <source>
        <dbReference type="Proteomes" id="UP000256884"/>
    </source>
</evidence>
<proteinExistence type="predicted"/>
<dbReference type="PROSITE" id="PS50943">
    <property type="entry name" value="HTH_CROC1"/>
    <property type="match status" value="1"/>
</dbReference>
<evidence type="ECO:0000313" key="2">
    <source>
        <dbReference type="EMBL" id="REH56047.1"/>
    </source>
</evidence>
<name>A0A3E0ICZ3_9FLAO</name>
<dbReference type="Gene3D" id="1.10.260.40">
    <property type="entry name" value="lambda repressor-like DNA-binding domains"/>
    <property type="match status" value="1"/>
</dbReference>
<dbReference type="InterPro" id="IPR001387">
    <property type="entry name" value="Cro/C1-type_HTH"/>
</dbReference>
<dbReference type="CDD" id="cd00093">
    <property type="entry name" value="HTH_XRE"/>
    <property type="match status" value="1"/>
</dbReference>
<reference evidence="2 3" key="1">
    <citation type="submission" date="2018-08" db="EMBL/GenBank/DDBJ databases">
        <title>Genomic Encyclopedia of Type Strains, Phase IV (KMG-IV): sequencing the most valuable type-strain genomes for metagenomic binning, comparative biology and taxonomic classification.</title>
        <authorList>
            <person name="Goeker M."/>
        </authorList>
    </citation>
    <scope>NUCLEOTIDE SEQUENCE [LARGE SCALE GENOMIC DNA]</scope>
    <source>
        <strain evidence="2 3">DSM 18841</strain>
    </source>
</reference>
<accession>A0A3E0ICZ3</accession>
<dbReference type="Pfam" id="PF01381">
    <property type="entry name" value="HTH_3"/>
    <property type="match status" value="1"/>
</dbReference>
<keyword evidence="3" id="KW-1185">Reference proteome</keyword>
<dbReference type="SUPFAM" id="SSF47413">
    <property type="entry name" value="lambda repressor-like DNA-binding domains"/>
    <property type="match status" value="1"/>
</dbReference>
<dbReference type="SMART" id="SM00530">
    <property type="entry name" value="HTH_XRE"/>
    <property type="match status" value="1"/>
</dbReference>
<dbReference type="Proteomes" id="UP000256884">
    <property type="component" value="Unassembled WGS sequence"/>
</dbReference>
<dbReference type="GO" id="GO:0003677">
    <property type="term" value="F:DNA binding"/>
    <property type="evidence" value="ECO:0007669"/>
    <property type="project" value="InterPro"/>
</dbReference>
<dbReference type="InterPro" id="IPR010982">
    <property type="entry name" value="Lambda_DNA-bd_dom_sf"/>
</dbReference>
<dbReference type="OrthoDB" id="1261587at2"/>
<dbReference type="EMBL" id="QUNS01000001">
    <property type="protein sequence ID" value="REH56047.1"/>
    <property type="molecule type" value="Genomic_DNA"/>
</dbReference>
<protein>
    <submittedName>
        <fullName evidence="2">Helix-turn-helix protein</fullName>
    </submittedName>
</protein>
<gene>
    <name evidence="2" type="ORF">C7448_10175</name>
</gene>
<comment type="caution">
    <text evidence="2">The sequence shown here is derived from an EMBL/GenBank/DDBJ whole genome shotgun (WGS) entry which is preliminary data.</text>
</comment>
<organism evidence="2 3">
    <name type="scientific">Tenacibaculum gallaicum</name>
    <dbReference type="NCBI Taxonomy" id="561505"/>
    <lineage>
        <taxon>Bacteria</taxon>
        <taxon>Pseudomonadati</taxon>
        <taxon>Bacteroidota</taxon>
        <taxon>Flavobacteriia</taxon>
        <taxon>Flavobacteriales</taxon>
        <taxon>Flavobacteriaceae</taxon>
        <taxon>Tenacibaculum</taxon>
    </lineage>
</organism>